<organism evidence="1 2">
    <name type="scientific">Mesonia maritima</name>
    <dbReference type="NCBI Taxonomy" id="1793873"/>
    <lineage>
        <taxon>Bacteria</taxon>
        <taxon>Pseudomonadati</taxon>
        <taxon>Bacteroidota</taxon>
        <taxon>Flavobacteriia</taxon>
        <taxon>Flavobacteriales</taxon>
        <taxon>Flavobacteriaceae</taxon>
        <taxon>Mesonia</taxon>
    </lineage>
</organism>
<dbReference type="Proteomes" id="UP001257659">
    <property type="component" value="Unassembled WGS sequence"/>
</dbReference>
<proteinExistence type="predicted"/>
<reference evidence="1 2" key="1">
    <citation type="submission" date="2023-07" db="EMBL/GenBank/DDBJ databases">
        <title>Genomic Encyclopedia of Type Strains, Phase IV (KMG-IV): sequencing the most valuable type-strain genomes for metagenomic binning, comparative biology and taxonomic classification.</title>
        <authorList>
            <person name="Goeker M."/>
        </authorList>
    </citation>
    <scope>NUCLEOTIDE SEQUENCE [LARGE SCALE GENOMIC DNA]</scope>
    <source>
        <strain evidence="1 2">DSM 102814</strain>
    </source>
</reference>
<accession>A0ABU1K5I1</accession>
<evidence type="ECO:0000313" key="2">
    <source>
        <dbReference type="Proteomes" id="UP001257659"/>
    </source>
</evidence>
<name>A0ABU1K5I1_9FLAO</name>
<sequence length="84" mass="9721">MKNLVKFFAFLFIAAISLTSCRDEEKKDDDTTTVEGVEMENDAEIKVKDDGEKIKMEDSEKEVKIKKDEEGNIEKKKVDMKDEE</sequence>
<dbReference type="RefSeq" id="WP_309727769.1">
    <property type="nucleotide sequence ID" value="NZ_JAVDQA010000003.1"/>
</dbReference>
<protein>
    <recommendedName>
        <fullName evidence="3">Membrane or secreted protein</fullName>
    </recommendedName>
</protein>
<dbReference type="PROSITE" id="PS51257">
    <property type="entry name" value="PROKAR_LIPOPROTEIN"/>
    <property type="match status" value="1"/>
</dbReference>
<comment type="caution">
    <text evidence="1">The sequence shown here is derived from an EMBL/GenBank/DDBJ whole genome shotgun (WGS) entry which is preliminary data.</text>
</comment>
<dbReference type="EMBL" id="JAVDQA010000003">
    <property type="protein sequence ID" value="MDR6300875.1"/>
    <property type="molecule type" value="Genomic_DNA"/>
</dbReference>
<keyword evidence="2" id="KW-1185">Reference proteome</keyword>
<evidence type="ECO:0000313" key="1">
    <source>
        <dbReference type="EMBL" id="MDR6300875.1"/>
    </source>
</evidence>
<gene>
    <name evidence="1" type="ORF">GGR31_001518</name>
</gene>
<evidence type="ECO:0008006" key="3">
    <source>
        <dbReference type="Google" id="ProtNLM"/>
    </source>
</evidence>